<feature type="compositionally biased region" description="Polar residues" evidence="1">
    <location>
        <begin position="28"/>
        <end position="38"/>
    </location>
</feature>
<reference evidence="2" key="1">
    <citation type="submission" date="2024-06" db="UniProtKB">
        <authorList>
            <consortium name="Ensembl"/>
        </authorList>
    </citation>
    <scope>IDENTIFICATION</scope>
</reference>
<dbReference type="InParanoid" id="M3YAR4"/>
<dbReference type="Ensembl" id="ENSMPUT00000008556.1">
    <property type="protein sequence ID" value="ENSMPUP00000008421.1"/>
    <property type="gene ID" value="ENSMPUG00000008485.1"/>
</dbReference>
<organism evidence="2">
    <name type="scientific">Mustela putorius furo</name>
    <name type="common">European domestic ferret</name>
    <name type="synonym">Mustela furo</name>
    <dbReference type="NCBI Taxonomy" id="9669"/>
    <lineage>
        <taxon>Eukaryota</taxon>
        <taxon>Metazoa</taxon>
        <taxon>Chordata</taxon>
        <taxon>Craniata</taxon>
        <taxon>Vertebrata</taxon>
        <taxon>Euteleostomi</taxon>
        <taxon>Mammalia</taxon>
        <taxon>Eutheria</taxon>
        <taxon>Laurasiatheria</taxon>
        <taxon>Carnivora</taxon>
        <taxon>Caniformia</taxon>
        <taxon>Musteloidea</taxon>
        <taxon>Mustelidae</taxon>
        <taxon>Mustelinae</taxon>
        <taxon>Mustela</taxon>
    </lineage>
</organism>
<dbReference type="EMBL" id="AEYP01096899">
    <property type="status" value="NOT_ANNOTATED_CDS"/>
    <property type="molecule type" value="Genomic_DNA"/>
</dbReference>
<protein>
    <submittedName>
        <fullName evidence="2">Uncharacterized protein</fullName>
    </submittedName>
</protein>
<accession>M3YAR4</accession>
<name>M3YAR4_MUSPF</name>
<sequence>MDTHTASLAQVTGGSQASCWAPSVAEQGAQSAKPTPTQEALEEEEPCQGERVLGPLQGPPWALGLLDGCGNEEAGDRPRDSLKKEREHKQQGKQLPAEPAGSLTQGSIPGPGDHDLR</sequence>
<evidence type="ECO:0000256" key="1">
    <source>
        <dbReference type="SAM" id="MobiDB-lite"/>
    </source>
</evidence>
<evidence type="ECO:0000313" key="2">
    <source>
        <dbReference type="Ensembl" id="ENSMPUP00000008421.1"/>
    </source>
</evidence>
<dbReference type="EMBL" id="AEYP01096900">
    <property type="status" value="NOT_ANNOTATED_CDS"/>
    <property type="molecule type" value="Genomic_DNA"/>
</dbReference>
<dbReference type="AlphaFoldDB" id="M3YAR4"/>
<feature type="compositionally biased region" description="Polar residues" evidence="1">
    <location>
        <begin position="1"/>
        <end position="18"/>
    </location>
</feature>
<feature type="compositionally biased region" description="Basic and acidic residues" evidence="1">
    <location>
        <begin position="74"/>
        <end position="90"/>
    </location>
</feature>
<proteinExistence type="predicted"/>
<dbReference type="HOGENOM" id="CLU_2084078_0_0_1"/>
<feature type="region of interest" description="Disordered" evidence="1">
    <location>
        <begin position="1"/>
        <end position="117"/>
    </location>
</feature>